<dbReference type="Pfam" id="PF17197">
    <property type="entry name" value="DUF5134"/>
    <property type="match status" value="1"/>
</dbReference>
<keyword evidence="2" id="KW-0812">Transmembrane</keyword>
<evidence type="ECO:0000256" key="1">
    <source>
        <dbReference type="SAM" id="MobiDB-lite"/>
    </source>
</evidence>
<organism evidence="3 4">
    <name type="scientific">Rhodococcus wratislaviensis</name>
    <name type="common">Tsukamurella wratislaviensis</name>
    <dbReference type="NCBI Taxonomy" id="44752"/>
    <lineage>
        <taxon>Bacteria</taxon>
        <taxon>Bacillati</taxon>
        <taxon>Actinomycetota</taxon>
        <taxon>Actinomycetes</taxon>
        <taxon>Mycobacteriales</taxon>
        <taxon>Nocardiaceae</taxon>
        <taxon>Rhodococcus</taxon>
    </lineage>
</organism>
<dbReference type="InterPro" id="IPR033458">
    <property type="entry name" value="DUF5134"/>
</dbReference>
<gene>
    <name evidence="3" type="ORF">Rhow_005947</name>
</gene>
<evidence type="ECO:0008006" key="5">
    <source>
        <dbReference type="Google" id="ProtNLM"/>
    </source>
</evidence>
<evidence type="ECO:0000313" key="3">
    <source>
        <dbReference type="EMBL" id="GCE36947.1"/>
    </source>
</evidence>
<dbReference type="EMBL" id="BHYM01000005">
    <property type="protein sequence ID" value="GCE36947.1"/>
    <property type="molecule type" value="Genomic_DNA"/>
</dbReference>
<sequence length="182" mass="18440">MTMFDIPVAYAAMFVGAVGTLVPMWRAHGADCRVRIGHGAMAVSMVAMMVPAVPAGIHLLGGAVLIALAVFVTGETMHRRTAVPCAVDLTAMGVLLLLAPTSAPAPAASAPGPGPGPGPAPSGHHHGGAGISTGWLPLIVLVCWALLALHLYRSTPRRECPGVKFAAAGSALMILGMTPMVV</sequence>
<feature type="transmembrane region" description="Helical" evidence="2">
    <location>
        <begin position="53"/>
        <end position="73"/>
    </location>
</feature>
<keyword evidence="2" id="KW-0472">Membrane</keyword>
<accession>A0A402C031</accession>
<feature type="transmembrane region" description="Helical" evidence="2">
    <location>
        <begin position="163"/>
        <end position="181"/>
    </location>
</feature>
<feature type="transmembrane region" description="Helical" evidence="2">
    <location>
        <begin position="85"/>
        <end position="107"/>
    </location>
</feature>
<protein>
    <recommendedName>
        <fullName evidence="5">DUF5134 domain-containing protein</fullName>
    </recommendedName>
</protein>
<proteinExistence type="predicted"/>
<keyword evidence="2" id="KW-1133">Transmembrane helix</keyword>
<evidence type="ECO:0000313" key="4">
    <source>
        <dbReference type="Proteomes" id="UP000287519"/>
    </source>
</evidence>
<name>A0A402C031_RHOWR</name>
<evidence type="ECO:0000256" key="2">
    <source>
        <dbReference type="SAM" id="Phobius"/>
    </source>
</evidence>
<feature type="region of interest" description="Disordered" evidence="1">
    <location>
        <begin position="106"/>
        <end position="126"/>
    </location>
</feature>
<comment type="caution">
    <text evidence="3">The sequence shown here is derived from an EMBL/GenBank/DDBJ whole genome shotgun (WGS) entry which is preliminary data.</text>
</comment>
<dbReference type="Proteomes" id="UP000287519">
    <property type="component" value="Unassembled WGS sequence"/>
</dbReference>
<dbReference type="AlphaFoldDB" id="A0A402C031"/>
<keyword evidence="4" id="KW-1185">Reference proteome</keyword>
<reference evidence="3 4" key="1">
    <citation type="submission" date="2018-11" db="EMBL/GenBank/DDBJ databases">
        <title>Microbial catabolism of amino acid.</title>
        <authorList>
            <person name="Hibi M."/>
            <person name="Ogawa J."/>
        </authorList>
    </citation>
    <scope>NUCLEOTIDE SEQUENCE [LARGE SCALE GENOMIC DNA]</scope>
    <source>
        <strain evidence="3 4">C31-06</strain>
    </source>
</reference>
<feature type="transmembrane region" description="Helical" evidence="2">
    <location>
        <begin position="127"/>
        <end position="151"/>
    </location>
</feature>